<comment type="similarity">
    <text evidence="5 18">Belongs to the CDS family.</text>
</comment>
<evidence type="ECO:0000256" key="16">
    <source>
        <dbReference type="ARBA" id="ARBA00023209"/>
    </source>
</evidence>
<evidence type="ECO:0000256" key="10">
    <source>
        <dbReference type="ARBA" id="ARBA00022679"/>
    </source>
</evidence>
<evidence type="ECO:0000256" key="8">
    <source>
        <dbReference type="ARBA" id="ARBA00022475"/>
    </source>
</evidence>
<reference evidence="20" key="2">
    <citation type="journal article" date="2021" name="PeerJ">
        <title>Extensive microbial diversity within the chicken gut microbiome revealed by metagenomics and culture.</title>
        <authorList>
            <person name="Gilroy R."/>
            <person name="Ravi A."/>
            <person name="Getino M."/>
            <person name="Pursley I."/>
            <person name="Horton D.L."/>
            <person name="Alikhan N.F."/>
            <person name="Baker D."/>
            <person name="Gharbi K."/>
            <person name="Hall N."/>
            <person name="Watson M."/>
            <person name="Adriaenssens E.M."/>
            <person name="Foster-Nyarko E."/>
            <person name="Jarju S."/>
            <person name="Secka A."/>
            <person name="Antonio M."/>
            <person name="Oren A."/>
            <person name="Chaudhuri R.R."/>
            <person name="La Ragione R."/>
            <person name="Hildebrand F."/>
            <person name="Pallen M.J."/>
        </authorList>
    </citation>
    <scope>NUCLEOTIDE SEQUENCE</scope>
    <source>
        <strain evidence="20">ChiSjej1B19-7085</strain>
    </source>
</reference>
<accession>A0A9D1DRN3</accession>
<evidence type="ECO:0000256" key="19">
    <source>
        <dbReference type="SAM" id="Phobius"/>
    </source>
</evidence>
<evidence type="ECO:0000256" key="7">
    <source>
        <dbReference type="ARBA" id="ARBA00019373"/>
    </source>
</evidence>
<evidence type="ECO:0000256" key="2">
    <source>
        <dbReference type="ARBA" id="ARBA00004651"/>
    </source>
</evidence>
<evidence type="ECO:0000256" key="6">
    <source>
        <dbReference type="ARBA" id="ARBA00012487"/>
    </source>
</evidence>
<feature type="transmembrane region" description="Helical" evidence="19">
    <location>
        <begin position="133"/>
        <end position="157"/>
    </location>
</feature>
<dbReference type="PANTHER" id="PTHR46382:SF1">
    <property type="entry name" value="PHOSPHATIDATE CYTIDYLYLTRANSFERASE"/>
    <property type="match status" value="1"/>
</dbReference>
<gene>
    <name evidence="20" type="ORF">IAA54_08550</name>
</gene>
<dbReference type="Pfam" id="PF01148">
    <property type="entry name" value="CTP_transf_1"/>
    <property type="match status" value="1"/>
</dbReference>
<dbReference type="AlphaFoldDB" id="A0A9D1DRN3"/>
<dbReference type="EMBL" id="DVHF01000099">
    <property type="protein sequence ID" value="HIR57706.1"/>
    <property type="molecule type" value="Genomic_DNA"/>
</dbReference>
<keyword evidence="15 19" id="KW-0472">Membrane</keyword>
<keyword evidence="13 19" id="KW-1133">Transmembrane helix</keyword>
<dbReference type="EC" id="2.7.7.41" evidence="6 18"/>
<evidence type="ECO:0000256" key="13">
    <source>
        <dbReference type="ARBA" id="ARBA00022989"/>
    </source>
</evidence>
<keyword evidence="14" id="KW-0443">Lipid metabolism</keyword>
<keyword evidence="17" id="KW-1208">Phospholipid metabolism</keyword>
<feature type="transmembrane region" description="Helical" evidence="19">
    <location>
        <begin position="5"/>
        <end position="21"/>
    </location>
</feature>
<evidence type="ECO:0000256" key="14">
    <source>
        <dbReference type="ARBA" id="ARBA00023098"/>
    </source>
</evidence>
<dbReference type="GO" id="GO:0016024">
    <property type="term" value="P:CDP-diacylglycerol biosynthetic process"/>
    <property type="evidence" value="ECO:0007669"/>
    <property type="project" value="TreeGrafter"/>
</dbReference>
<keyword evidence="16" id="KW-0594">Phospholipid biosynthesis</keyword>
<comment type="pathway">
    <text evidence="3 18">Phospholipid metabolism; CDP-diacylglycerol biosynthesis; CDP-diacylglycerol from sn-glycerol 3-phosphate: step 3/3.</text>
</comment>
<comment type="caution">
    <text evidence="20">The sequence shown here is derived from an EMBL/GenBank/DDBJ whole genome shotgun (WGS) entry which is preliminary data.</text>
</comment>
<name>A0A9D1DRN3_9FIRM</name>
<feature type="transmembrane region" description="Helical" evidence="19">
    <location>
        <begin position="27"/>
        <end position="47"/>
    </location>
</feature>
<evidence type="ECO:0000256" key="4">
    <source>
        <dbReference type="ARBA" id="ARBA00005189"/>
    </source>
</evidence>
<dbReference type="GO" id="GO:0005886">
    <property type="term" value="C:plasma membrane"/>
    <property type="evidence" value="ECO:0007669"/>
    <property type="project" value="UniProtKB-SubCell"/>
</dbReference>
<feature type="transmembrane region" description="Helical" evidence="19">
    <location>
        <begin position="178"/>
        <end position="197"/>
    </location>
</feature>
<evidence type="ECO:0000256" key="9">
    <source>
        <dbReference type="ARBA" id="ARBA00022516"/>
    </source>
</evidence>
<evidence type="ECO:0000256" key="15">
    <source>
        <dbReference type="ARBA" id="ARBA00023136"/>
    </source>
</evidence>
<evidence type="ECO:0000256" key="12">
    <source>
        <dbReference type="ARBA" id="ARBA00022695"/>
    </source>
</evidence>
<keyword evidence="9" id="KW-0444">Lipid biosynthesis</keyword>
<protein>
    <recommendedName>
        <fullName evidence="7 18">Phosphatidate cytidylyltransferase</fullName>
        <ecNumber evidence="6 18">2.7.7.41</ecNumber>
    </recommendedName>
</protein>
<feature type="transmembrane region" description="Helical" evidence="19">
    <location>
        <begin position="203"/>
        <end position="226"/>
    </location>
</feature>
<proteinExistence type="inferred from homology"/>
<dbReference type="Proteomes" id="UP000886785">
    <property type="component" value="Unassembled WGS sequence"/>
</dbReference>
<evidence type="ECO:0000256" key="18">
    <source>
        <dbReference type="RuleBase" id="RU003938"/>
    </source>
</evidence>
<dbReference type="PANTHER" id="PTHR46382">
    <property type="entry name" value="PHOSPHATIDATE CYTIDYLYLTRANSFERASE"/>
    <property type="match status" value="1"/>
</dbReference>
<dbReference type="InterPro" id="IPR000374">
    <property type="entry name" value="PC_trans"/>
</dbReference>
<keyword evidence="8" id="KW-1003">Cell membrane</keyword>
<keyword evidence="12 18" id="KW-0548">Nucleotidyltransferase</keyword>
<reference evidence="20" key="1">
    <citation type="submission" date="2020-10" db="EMBL/GenBank/DDBJ databases">
        <authorList>
            <person name="Gilroy R."/>
        </authorList>
    </citation>
    <scope>NUCLEOTIDE SEQUENCE</scope>
    <source>
        <strain evidence="20">ChiSjej1B19-7085</strain>
    </source>
</reference>
<dbReference type="GO" id="GO:0004605">
    <property type="term" value="F:phosphatidate cytidylyltransferase activity"/>
    <property type="evidence" value="ECO:0007669"/>
    <property type="project" value="UniProtKB-EC"/>
</dbReference>
<comment type="subcellular location">
    <subcellularLocation>
        <location evidence="2">Cell membrane</location>
        <topology evidence="2">Multi-pass membrane protein</topology>
    </subcellularLocation>
</comment>
<evidence type="ECO:0000256" key="17">
    <source>
        <dbReference type="ARBA" id="ARBA00023264"/>
    </source>
</evidence>
<evidence type="ECO:0000256" key="11">
    <source>
        <dbReference type="ARBA" id="ARBA00022692"/>
    </source>
</evidence>
<evidence type="ECO:0000256" key="1">
    <source>
        <dbReference type="ARBA" id="ARBA00001698"/>
    </source>
</evidence>
<evidence type="ECO:0000256" key="3">
    <source>
        <dbReference type="ARBA" id="ARBA00005119"/>
    </source>
</evidence>
<dbReference type="PROSITE" id="PS01315">
    <property type="entry name" value="CDS"/>
    <property type="match status" value="1"/>
</dbReference>
<sequence>MKNRVLSGVVLVALMLAIVIFNHSFPLALNIVLALVSLFSITELISAIGMTKKYFLAIPSVLFAAGLPLVELELLQEGLYYVYTVVLFASLIRYHKEATFREVGIIYSMTLLIPTALMTLLELRKLGGNHGMFYVMMAIFSAWIADVGGFFAGSLFGKHKLCPEISPKKTVEGVAGGFVLNIAAMLVFGWIFSSVFYQGTVQVSYLTLLLMGIGSTIFSILGDLSFSLIKRSCHIKDFGQVIPGHGGILDRFDSVIFTVPYVFFLVQILPLVIK</sequence>
<keyword evidence="11 18" id="KW-0812">Transmembrane</keyword>
<comment type="catalytic activity">
    <reaction evidence="1 18">
        <text>a 1,2-diacyl-sn-glycero-3-phosphate + CTP + H(+) = a CDP-1,2-diacyl-sn-glycerol + diphosphate</text>
        <dbReference type="Rhea" id="RHEA:16229"/>
        <dbReference type="ChEBI" id="CHEBI:15378"/>
        <dbReference type="ChEBI" id="CHEBI:33019"/>
        <dbReference type="ChEBI" id="CHEBI:37563"/>
        <dbReference type="ChEBI" id="CHEBI:58332"/>
        <dbReference type="ChEBI" id="CHEBI:58608"/>
        <dbReference type="EC" id="2.7.7.41"/>
    </reaction>
</comment>
<feature type="transmembrane region" description="Helical" evidence="19">
    <location>
        <begin position="255"/>
        <end position="273"/>
    </location>
</feature>
<evidence type="ECO:0000313" key="21">
    <source>
        <dbReference type="Proteomes" id="UP000886785"/>
    </source>
</evidence>
<keyword evidence="10 18" id="KW-0808">Transferase</keyword>
<organism evidence="20 21">
    <name type="scientific">Candidatus Gallacutalibacter pullicola</name>
    <dbReference type="NCBI Taxonomy" id="2840830"/>
    <lineage>
        <taxon>Bacteria</taxon>
        <taxon>Bacillati</taxon>
        <taxon>Bacillota</taxon>
        <taxon>Clostridia</taxon>
        <taxon>Eubacteriales</taxon>
        <taxon>Candidatus Gallacutalibacter</taxon>
    </lineage>
</organism>
<evidence type="ECO:0000256" key="5">
    <source>
        <dbReference type="ARBA" id="ARBA00010185"/>
    </source>
</evidence>
<evidence type="ECO:0000313" key="20">
    <source>
        <dbReference type="EMBL" id="HIR57706.1"/>
    </source>
</evidence>
<feature type="transmembrane region" description="Helical" evidence="19">
    <location>
        <begin position="103"/>
        <end position="121"/>
    </location>
</feature>
<comment type="pathway">
    <text evidence="4">Lipid metabolism.</text>
</comment>